<dbReference type="EMBL" id="QGNW01000132">
    <property type="protein sequence ID" value="RVW93045.1"/>
    <property type="molecule type" value="Genomic_DNA"/>
</dbReference>
<sequence length="154" mass="17190">MVDFIVELPTKQAHPVDHPREQWWTLHVDGASKVSEFGVGLILQSPTGEVMEQAIHLSFSTSNNEVEYEIVLAGLDLSLILAATKLEIRSNSQLIVGQIQREYEANDECMALYLDDFLPSKGNCSVQQKGTITIFLSRISSLRRIFENIVEVGA</sequence>
<dbReference type="Gene3D" id="3.30.420.10">
    <property type="entry name" value="Ribonuclease H-like superfamily/Ribonuclease H"/>
    <property type="match status" value="1"/>
</dbReference>
<dbReference type="GO" id="GO:0004523">
    <property type="term" value="F:RNA-DNA hybrid ribonuclease activity"/>
    <property type="evidence" value="ECO:0007669"/>
    <property type="project" value="InterPro"/>
</dbReference>
<evidence type="ECO:0000313" key="3">
    <source>
        <dbReference type="Proteomes" id="UP000288805"/>
    </source>
</evidence>
<feature type="domain" description="RNase H type-1" evidence="1">
    <location>
        <begin position="35"/>
        <end position="116"/>
    </location>
</feature>
<dbReference type="Pfam" id="PF13456">
    <property type="entry name" value="RVT_3"/>
    <property type="match status" value="1"/>
</dbReference>
<proteinExistence type="predicted"/>
<dbReference type="AlphaFoldDB" id="A0A438I8K1"/>
<accession>A0A438I8K1</accession>
<dbReference type="PANTHER" id="PTHR48475">
    <property type="entry name" value="RIBONUCLEASE H"/>
    <property type="match status" value="1"/>
</dbReference>
<comment type="caution">
    <text evidence="2">The sequence shown here is derived from an EMBL/GenBank/DDBJ whole genome shotgun (WGS) entry which is preliminary data.</text>
</comment>
<dbReference type="Proteomes" id="UP000288805">
    <property type="component" value="Unassembled WGS sequence"/>
</dbReference>
<organism evidence="2 3">
    <name type="scientific">Vitis vinifera</name>
    <name type="common">Grape</name>
    <dbReference type="NCBI Taxonomy" id="29760"/>
    <lineage>
        <taxon>Eukaryota</taxon>
        <taxon>Viridiplantae</taxon>
        <taxon>Streptophyta</taxon>
        <taxon>Embryophyta</taxon>
        <taxon>Tracheophyta</taxon>
        <taxon>Spermatophyta</taxon>
        <taxon>Magnoliopsida</taxon>
        <taxon>eudicotyledons</taxon>
        <taxon>Gunneridae</taxon>
        <taxon>Pentapetalae</taxon>
        <taxon>rosids</taxon>
        <taxon>Vitales</taxon>
        <taxon>Vitaceae</taxon>
        <taxon>Viteae</taxon>
        <taxon>Vitis</taxon>
    </lineage>
</organism>
<dbReference type="InterPro" id="IPR036397">
    <property type="entry name" value="RNaseH_sf"/>
</dbReference>
<name>A0A438I8K1_VITVI</name>
<dbReference type="CDD" id="cd09279">
    <property type="entry name" value="RNase_HI_like"/>
    <property type="match status" value="1"/>
</dbReference>
<gene>
    <name evidence="2" type="ORF">CK203_032722</name>
</gene>
<protein>
    <recommendedName>
        <fullName evidence="1">RNase H type-1 domain-containing protein</fullName>
    </recommendedName>
</protein>
<evidence type="ECO:0000259" key="1">
    <source>
        <dbReference type="Pfam" id="PF13456"/>
    </source>
</evidence>
<dbReference type="SUPFAM" id="SSF53098">
    <property type="entry name" value="Ribonuclease H-like"/>
    <property type="match status" value="1"/>
</dbReference>
<dbReference type="InterPro" id="IPR002156">
    <property type="entry name" value="RNaseH_domain"/>
</dbReference>
<evidence type="ECO:0000313" key="2">
    <source>
        <dbReference type="EMBL" id="RVW93045.1"/>
    </source>
</evidence>
<dbReference type="PANTHER" id="PTHR48475:SF2">
    <property type="entry name" value="RIBONUCLEASE H"/>
    <property type="match status" value="1"/>
</dbReference>
<dbReference type="InterPro" id="IPR012337">
    <property type="entry name" value="RNaseH-like_sf"/>
</dbReference>
<dbReference type="GO" id="GO:0003676">
    <property type="term" value="F:nucleic acid binding"/>
    <property type="evidence" value="ECO:0007669"/>
    <property type="project" value="InterPro"/>
</dbReference>
<reference evidence="2 3" key="1">
    <citation type="journal article" date="2018" name="PLoS Genet.">
        <title>Population sequencing reveals clonal diversity and ancestral inbreeding in the grapevine cultivar Chardonnay.</title>
        <authorList>
            <person name="Roach M.J."/>
            <person name="Johnson D.L."/>
            <person name="Bohlmann J."/>
            <person name="van Vuuren H.J."/>
            <person name="Jones S.J."/>
            <person name="Pretorius I.S."/>
            <person name="Schmidt S.A."/>
            <person name="Borneman A.R."/>
        </authorList>
    </citation>
    <scope>NUCLEOTIDE SEQUENCE [LARGE SCALE GENOMIC DNA]</scope>
    <source>
        <strain evidence="3">cv. Chardonnay</strain>
        <tissue evidence="2">Leaf</tissue>
    </source>
</reference>